<name>A0A9J5W5T1_SOLCO</name>
<sequence length="158" mass="16928">MAQAKTLLVTSDALQIRVGGADYSDSFGVSQVVVSGVPFQKMGFEQREGKWTRHSGDYGGALPKSYHSQSSRHIHAAIPASEAGYVRHSSSSSVHTSQGSSTKYVGCRGHSSHLGSSHQPMSHRGCFEYGYTGHFVRFPLTKCGGLHLGSQASTLRDA</sequence>
<gene>
    <name evidence="1" type="ORF">H5410_060196</name>
</gene>
<accession>A0A9J5W5T1</accession>
<protein>
    <submittedName>
        <fullName evidence="1">Uncharacterized protein</fullName>
    </submittedName>
</protein>
<reference evidence="1 2" key="1">
    <citation type="submission" date="2020-09" db="EMBL/GenBank/DDBJ databases">
        <title>De no assembly of potato wild relative species, Solanum commersonii.</title>
        <authorList>
            <person name="Cho K."/>
        </authorList>
    </citation>
    <scope>NUCLEOTIDE SEQUENCE [LARGE SCALE GENOMIC DNA]</scope>
    <source>
        <strain evidence="1">LZ3.2</strain>
        <tissue evidence="1">Leaf</tissue>
    </source>
</reference>
<evidence type="ECO:0000313" key="1">
    <source>
        <dbReference type="EMBL" id="KAG5570430.1"/>
    </source>
</evidence>
<proteinExistence type="predicted"/>
<dbReference type="AlphaFoldDB" id="A0A9J5W5T1"/>
<dbReference type="OrthoDB" id="1328719at2759"/>
<dbReference type="EMBL" id="JACXVP010000012">
    <property type="protein sequence ID" value="KAG5570430.1"/>
    <property type="molecule type" value="Genomic_DNA"/>
</dbReference>
<organism evidence="1 2">
    <name type="scientific">Solanum commersonii</name>
    <name type="common">Commerson's wild potato</name>
    <name type="synonym">Commerson's nightshade</name>
    <dbReference type="NCBI Taxonomy" id="4109"/>
    <lineage>
        <taxon>Eukaryota</taxon>
        <taxon>Viridiplantae</taxon>
        <taxon>Streptophyta</taxon>
        <taxon>Embryophyta</taxon>
        <taxon>Tracheophyta</taxon>
        <taxon>Spermatophyta</taxon>
        <taxon>Magnoliopsida</taxon>
        <taxon>eudicotyledons</taxon>
        <taxon>Gunneridae</taxon>
        <taxon>Pentapetalae</taxon>
        <taxon>asterids</taxon>
        <taxon>lamiids</taxon>
        <taxon>Solanales</taxon>
        <taxon>Solanaceae</taxon>
        <taxon>Solanoideae</taxon>
        <taxon>Solaneae</taxon>
        <taxon>Solanum</taxon>
    </lineage>
</organism>
<comment type="caution">
    <text evidence="1">The sequence shown here is derived from an EMBL/GenBank/DDBJ whole genome shotgun (WGS) entry which is preliminary data.</text>
</comment>
<evidence type="ECO:0000313" key="2">
    <source>
        <dbReference type="Proteomes" id="UP000824120"/>
    </source>
</evidence>
<keyword evidence="2" id="KW-1185">Reference proteome</keyword>
<dbReference type="Proteomes" id="UP000824120">
    <property type="component" value="Chromosome 12"/>
</dbReference>